<accession>A0A7M1LFB8</accession>
<dbReference type="AlphaFoldDB" id="A0A7M1LFB8"/>
<reference evidence="1 2" key="1">
    <citation type="submission" date="2020-10" db="EMBL/GenBank/DDBJ databases">
        <title>Campylobacter and Helicobacter PacBio genomes.</title>
        <authorList>
            <person name="Lane C."/>
        </authorList>
    </citation>
    <scope>NUCLEOTIDE SEQUENCE [LARGE SCALE GENOMIC DNA]</scope>
    <source>
        <strain evidence="1 2">2016D-0077</strain>
    </source>
</reference>
<proteinExistence type="predicted"/>
<dbReference type="EMBL" id="CP063078">
    <property type="protein sequence ID" value="QOQ87269.1"/>
    <property type="molecule type" value="Genomic_DNA"/>
</dbReference>
<keyword evidence="2" id="KW-1185">Reference proteome</keyword>
<dbReference type="Proteomes" id="UP000594749">
    <property type="component" value="Chromosome"/>
</dbReference>
<gene>
    <name evidence="1" type="ORF">IMC76_08695</name>
</gene>
<protein>
    <submittedName>
        <fullName evidence="1">Uncharacterized protein</fullName>
    </submittedName>
</protein>
<dbReference type="RefSeq" id="WP_152534269.1">
    <property type="nucleotide sequence ID" value="NZ_CP053842.1"/>
</dbReference>
<evidence type="ECO:0000313" key="2">
    <source>
        <dbReference type="Proteomes" id="UP000594749"/>
    </source>
</evidence>
<sequence length="91" mass="10565">MQFLKNKEFANYKDENQKAYLQSVGVVFLDDEFEIRICELFFNALENKDMGVGLNFNYAKCYAKKFGLDIVEIWGVLNRLLNVVNSSLNRG</sequence>
<evidence type="ECO:0000313" key="1">
    <source>
        <dbReference type="EMBL" id="QOQ87269.1"/>
    </source>
</evidence>
<name>A0A7M1LFB8_9BACT</name>
<organism evidence="1 2">
    <name type="scientific">Campylobacter corcagiensis</name>
    <dbReference type="NCBI Taxonomy" id="1448857"/>
    <lineage>
        <taxon>Bacteria</taxon>
        <taxon>Pseudomonadati</taxon>
        <taxon>Campylobacterota</taxon>
        <taxon>Epsilonproteobacteria</taxon>
        <taxon>Campylobacterales</taxon>
        <taxon>Campylobacteraceae</taxon>
        <taxon>Campylobacter</taxon>
    </lineage>
</organism>